<sequence length="389" mass="43404">MIKPTDVSLPTRVDWLFSQLRRLLHLPTGARRNGKAERAFVAMPLLGLSILAFVIMDARSALLPARDILQGGEIVWADGAVPIRTSFYGVKWLDDLLSVMNMFFVSSIYGYDYVAHAQALSFLSDAGVLLAVWLIESLRSKEALWFLRVPWVFALAGQLLGMGIVCPFYYFLHYVFSPATVRIPSTANQRQVLAAFSAVVVAFSFPASAMFFWPRLETRQAWLFLWQLYPLSMAVTYAVASLVLPESPIRLSSTAATRLCIACLSGLGATVWLWTTHGSLMGIAPVFIPTAIPRFTLPDFTAFCRQFLSWDEVFVFGSSFLWLAYLINDLDRPGPYGWQLVLLGTIICTTTLGPGTTVGLGWLLREELLTKKSKSKKQGLAKHLQSCRR</sequence>
<feature type="transmembrane region" description="Helical" evidence="1">
    <location>
        <begin position="122"/>
        <end position="139"/>
    </location>
</feature>
<evidence type="ECO:0000256" key="1">
    <source>
        <dbReference type="SAM" id="Phobius"/>
    </source>
</evidence>
<feature type="transmembrane region" description="Helical" evidence="1">
    <location>
        <begin position="280"/>
        <end position="297"/>
    </location>
</feature>
<keyword evidence="1" id="KW-1133">Transmembrane helix</keyword>
<organism evidence="2 3">
    <name type="scientific">Lasiosphaeria ovina</name>
    <dbReference type="NCBI Taxonomy" id="92902"/>
    <lineage>
        <taxon>Eukaryota</taxon>
        <taxon>Fungi</taxon>
        <taxon>Dikarya</taxon>
        <taxon>Ascomycota</taxon>
        <taxon>Pezizomycotina</taxon>
        <taxon>Sordariomycetes</taxon>
        <taxon>Sordariomycetidae</taxon>
        <taxon>Sordariales</taxon>
        <taxon>Lasiosphaeriaceae</taxon>
        <taxon>Lasiosphaeria</taxon>
    </lineage>
</organism>
<protein>
    <submittedName>
        <fullName evidence="2">Uncharacterized protein</fullName>
    </submittedName>
</protein>
<dbReference type="Proteomes" id="UP001287356">
    <property type="component" value="Unassembled WGS sequence"/>
</dbReference>
<feature type="transmembrane region" description="Helical" evidence="1">
    <location>
        <begin position="39"/>
        <end position="56"/>
    </location>
</feature>
<feature type="transmembrane region" description="Helical" evidence="1">
    <location>
        <begin position="309"/>
        <end position="328"/>
    </location>
</feature>
<dbReference type="AlphaFoldDB" id="A0AAE0KF02"/>
<gene>
    <name evidence="2" type="ORF">B0T24DRAFT_526114</name>
</gene>
<keyword evidence="1" id="KW-0472">Membrane</keyword>
<feature type="transmembrane region" description="Helical" evidence="1">
    <location>
        <begin position="340"/>
        <end position="364"/>
    </location>
</feature>
<reference evidence="2" key="1">
    <citation type="journal article" date="2023" name="Mol. Phylogenet. Evol.">
        <title>Genome-scale phylogeny and comparative genomics of the fungal order Sordariales.</title>
        <authorList>
            <person name="Hensen N."/>
            <person name="Bonometti L."/>
            <person name="Westerberg I."/>
            <person name="Brannstrom I.O."/>
            <person name="Guillou S."/>
            <person name="Cros-Aarteil S."/>
            <person name="Calhoun S."/>
            <person name="Haridas S."/>
            <person name="Kuo A."/>
            <person name="Mondo S."/>
            <person name="Pangilinan J."/>
            <person name="Riley R."/>
            <person name="LaButti K."/>
            <person name="Andreopoulos B."/>
            <person name="Lipzen A."/>
            <person name="Chen C."/>
            <person name="Yan M."/>
            <person name="Daum C."/>
            <person name="Ng V."/>
            <person name="Clum A."/>
            <person name="Steindorff A."/>
            <person name="Ohm R.A."/>
            <person name="Martin F."/>
            <person name="Silar P."/>
            <person name="Natvig D.O."/>
            <person name="Lalanne C."/>
            <person name="Gautier V."/>
            <person name="Ament-Velasquez S.L."/>
            <person name="Kruys A."/>
            <person name="Hutchinson M.I."/>
            <person name="Powell A.J."/>
            <person name="Barry K."/>
            <person name="Miller A.N."/>
            <person name="Grigoriev I.V."/>
            <person name="Debuchy R."/>
            <person name="Gladieux P."/>
            <person name="Hiltunen Thoren M."/>
            <person name="Johannesson H."/>
        </authorList>
    </citation>
    <scope>NUCLEOTIDE SEQUENCE</scope>
    <source>
        <strain evidence="2">CBS 958.72</strain>
    </source>
</reference>
<feature type="transmembrane region" description="Helical" evidence="1">
    <location>
        <begin position="151"/>
        <end position="172"/>
    </location>
</feature>
<proteinExistence type="predicted"/>
<comment type="caution">
    <text evidence="2">The sequence shown here is derived from an EMBL/GenBank/DDBJ whole genome shotgun (WGS) entry which is preliminary data.</text>
</comment>
<keyword evidence="3" id="KW-1185">Reference proteome</keyword>
<feature type="transmembrane region" description="Helical" evidence="1">
    <location>
        <begin position="192"/>
        <end position="212"/>
    </location>
</feature>
<dbReference type="EMBL" id="JAULSN010000003">
    <property type="protein sequence ID" value="KAK3375513.1"/>
    <property type="molecule type" value="Genomic_DNA"/>
</dbReference>
<evidence type="ECO:0000313" key="2">
    <source>
        <dbReference type="EMBL" id="KAK3375513.1"/>
    </source>
</evidence>
<keyword evidence="1" id="KW-0812">Transmembrane</keyword>
<reference evidence="2" key="2">
    <citation type="submission" date="2023-06" db="EMBL/GenBank/DDBJ databases">
        <authorList>
            <consortium name="Lawrence Berkeley National Laboratory"/>
            <person name="Haridas S."/>
            <person name="Hensen N."/>
            <person name="Bonometti L."/>
            <person name="Westerberg I."/>
            <person name="Brannstrom I.O."/>
            <person name="Guillou S."/>
            <person name="Cros-Aarteil S."/>
            <person name="Calhoun S."/>
            <person name="Kuo A."/>
            <person name="Mondo S."/>
            <person name="Pangilinan J."/>
            <person name="Riley R."/>
            <person name="Labutti K."/>
            <person name="Andreopoulos B."/>
            <person name="Lipzen A."/>
            <person name="Chen C."/>
            <person name="Yanf M."/>
            <person name="Daum C."/>
            <person name="Ng V."/>
            <person name="Clum A."/>
            <person name="Steindorff A."/>
            <person name="Ohm R."/>
            <person name="Martin F."/>
            <person name="Silar P."/>
            <person name="Natvig D."/>
            <person name="Lalanne C."/>
            <person name="Gautier V."/>
            <person name="Ament-Velasquez S.L."/>
            <person name="Kruys A."/>
            <person name="Hutchinson M.I."/>
            <person name="Powell A.J."/>
            <person name="Barry K."/>
            <person name="Miller A.N."/>
            <person name="Grigoriev I.V."/>
            <person name="Debuchy R."/>
            <person name="Gladieux P."/>
            <person name="Thoren M.H."/>
            <person name="Johannesson H."/>
        </authorList>
    </citation>
    <scope>NUCLEOTIDE SEQUENCE</scope>
    <source>
        <strain evidence="2">CBS 958.72</strain>
    </source>
</reference>
<name>A0AAE0KF02_9PEZI</name>
<feature type="transmembrane region" description="Helical" evidence="1">
    <location>
        <begin position="224"/>
        <end position="244"/>
    </location>
</feature>
<evidence type="ECO:0000313" key="3">
    <source>
        <dbReference type="Proteomes" id="UP001287356"/>
    </source>
</evidence>
<accession>A0AAE0KF02</accession>